<dbReference type="AlphaFoldDB" id="A0A2T3KMR6"/>
<comment type="caution">
    <text evidence="1">The sequence shown here is derived from an EMBL/GenBank/DDBJ whole genome shotgun (WGS) entry which is preliminary data.</text>
</comment>
<accession>A0A2T3KMR6</accession>
<reference evidence="1 2" key="1">
    <citation type="submission" date="2018-01" db="EMBL/GenBank/DDBJ databases">
        <title>Whole genome sequencing of Histamine producing bacteria.</title>
        <authorList>
            <person name="Butler K."/>
        </authorList>
    </citation>
    <scope>NUCLEOTIDE SEQUENCE [LARGE SCALE GENOMIC DNA]</scope>
    <source>
        <strain evidence="1 2">FS-7.2</strain>
    </source>
</reference>
<organism evidence="1 2">
    <name type="scientific">Photobacterium kishitanii</name>
    <dbReference type="NCBI Taxonomy" id="318456"/>
    <lineage>
        <taxon>Bacteria</taxon>
        <taxon>Pseudomonadati</taxon>
        <taxon>Pseudomonadota</taxon>
        <taxon>Gammaproteobacteria</taxon>
        <taxon>Vibrionales</taxon>
        <taxon>Vibrionaceae</taxon>
        <taxon>Photobacterium</taxon>
    </lineage>
</organism>
<name>A0A2T3KMR6_9GAMM</name>
<protein>
    <submittedName>
        <fullName evidence="1">Uncharacterized protein</fullName>
    </submittedName>
</protein>
<evidence type="ECO:0000313" key="2">
    <source>
        <dbReference type="Proteomes" id="UP000241426"/>
    </source>
</evidence>
<proteinExistence type="predicted"/>
<dbReference type="EMBL" id="PYNF01000002">
    <property type="protein sequence ID" value="PSV01093.1"/>
    <property type="molecule type" value="Genomic_DNA"/>
</dbReference>
<dbReference type="Proteomes" id="UP000241426">
    <property type="component" value="Unassembled WGS sequence"/>
</dbReference>
<evidence type="ECO:0000313" key="1">
    <source>
        <dbReference type="EMBL" id="PSV01093.1"/>
    </source>
</evidence>
<sequence length="221" mass="24594">MDRFLSGLIKGGGVVFMMVSLSAWASSDLKIYTNGYEVISKNVNLDGVKYDSAKFSKFKITKDTSTYSSYTKMVRNDDNWYATAYDSVGGEQGTELGKVLSDILRGSYKDYDSLQIISNEHISKEKLLSLFSKTSPVYRYLSYCMVGGLESHYLVKRGILSADVSLGSDVKYSFDIDLKKRSVVSVTKADSHCDKSLSDFSDTYSNKLPPSLLKLLTTAKK</sequence>
<dbReference type="RefSeq" id="WP_107288820.1">
    <property type="nucleotide sequence ID" value="NZ_PYNF01000002.1"/>
</dbReference>
<gene>
    <name evidence="1" type="ORF">C9J27_03480</name>
</gene>